<keyword evidence="3" id="KW-1185">Reference proteome</keyword>
<organism evidence="2 3">
    <name type="scientific">Mesobacillus zeae</name>
    <dbReference type="NCBI Taxonomy" id="1917180"/>
    <lineage>
        <taxon>Bacteria</taxon>
        <taxon>Bacillati</taxon>
        <taxon>Bacillota</taxon>
        <taxon>Bacilli</taxon>
        <taxon>Bacillales</taxon>
        <taxon>Bacillaceae</taxon>
        <taxon>Mesobacillus</taxon>
    </lineage>
</organism>
<gene>
    <name evidence="2" type="ORF">D1970_04075</name>
</gene>
<evidence type="ECO:0000313" key="3">
    <source>
        <dbReference type="Proteomes" id="UP000265816"/>
    </source>
</evidence>
<feature type="compositionally biased region" description="Low complexity" evidence="1">
    <location>
        <begin position="21"/>
        <end position="33"/>
    </location>
</feature>
<feature type="region of interest" description="Disordered" evidence="1">
    <location>
        <begin position="1"/>
        <end position="105"/>
    </location>
</feature>
<evidence type="ECO:0000256" key="1">
    <source>
        <dbReference type="SAM" id="MobiDB-lite"/>
    </source>
</evidence>
<evidence type="ECO:0008006" key="4">
    <source>
        <dbReference type="Google" id="ProtNLM"/>
    </source>
</evidence>
<reference evidence="2 3" key="1">
    <citation type="submission" date="2018-08" db="EMBL/GenBank/DDBJ databases">
        <title>Bacillus jemisoniae sp. nov., Bacillus chryseoplanitiae sp. nov., Bacillus resnikiae sp. nov., and Bacillus frankliniae sp. nov., isolated from Viking spacecraft and associated surfaces.</title>
        <authorList>
            <person name="Seuylemezian A."/>
            <person name="Vaishampayan P."/>
        </authorList>
    </citation>
    <scope>NUCLEOTIDE SEQUENCE [LARGE SCALE GENOMIC DNA]</scope>
    <source>
        <strain evidence="2 3">JJ-247</strain>
    </source>
</reference>
<evidence type="ECO:0000313" key="2">
    <source>
        <dbReference type="EMBL" id="RID88018.1"/>
    </source>
</evidence>
<sequence>MSLKSIEMQVALPRTHEAGKIQEQIKQQSLIQQDNASQNVLKEDEKKRKTVFKQEQKGEAKLAGDGSCSKDERRQGQGDRRDGEEKKGPVSEHHPYKGKIIDYSG</sequence>
<dbReference type="AlphaFoldDB" id="A0A398BHA1"/>
<proteinExistence type="predicted"/>
<dbReference type="Proteomes" id="UP000265816">
    <property type="component" value="Unassembled WGS sequence"/>
</dbReference>
<feature type="compositionally biased region" description="Basic and acidic residues" evidence="1">
    <location>
        <begin position="41"/>
        <end position="95"/>
    </location>
</feature>
<comment type="caution">
    <text evidence="2">The sequence shown here is derived from an EMBL/GenBank/DDBJ whole genome shotgun (WGS) entry which is preliminary data.</text>
</comment>
<dbReference type="RefSeq" id="WP_119111588.1">
    <property type="nucleotide sequence ID" value="NZ_CBCSEO010000001.1"/>
</dbReference>
<accession>A0A398BHA1</accession>
<name>A0A398BHA1_9BACI</name>
<dbReference type="OrthoDB" id="2476294at2"/>
<protein>
    <recommendedName>
        <fullName evidence="4">RNA polymerase subunit sigma</fullName>
    </recommendedName>
</protein>
<dbReference type="EMBL" id="QWVT01000008">
    <property type="protein sequence ID" value="RID88018.1"/>
    <property type="molecule type" value="Genomic_DNA"/>
</dbReference>